<dbReference type="CDD" id="cd04301">
    <property type="entry name" value="NAT_SF"/>
    <property type="match status" value="1"/>
</dbReference>
<organism evidence="2 3">
    <name type="scientific">Tumebacillus amylolyticus</name>
    <dbReference type="NCBI Taxonomy" id="2801339"/>
    <lineage>
        <taxon>Bacteria</taxon>
        <taxon>Bacillati</taxon>
        <taxon>Bacillota</taxon>
        <taxon>Bacilli</taxon>
        <taxon>Bacillales</taxon>
        <taxon>Alicyclobacillaceae</taxon>
        <taxon>Tumebacillus</taxon>
    </lineage>
</organism>
<dbReference type="PANTHER" id="PTHR47237:SF2">
    <property type="entry name" value="BLL4206 PROTEIN"/>
    <property type="match status" value="1"/>
</dbReference>
<dbReference type="PROSITE" id="PS51186">
    <property type="entry name" value="GNAT"/>
    <property type="match status" value="1"/>
</dbReference>
<accession>A0ABS1J6G4</accession>
<dbReference type="InterPro" id="IPR000182">
    <property type="entry name" value="GNAT_dom"/>
</dbReference>
<reference evidence="2 3" key="1">
    <citation type="submission" date="2021-01" db="EMBL/GenBank/DDBJ databases">
        <title>Tumebacillus sp. strain ITR2 16S ribosomal RNA gene Genome sequencing and assembly.</title>
        <authorList>
            <person name="Kang M."/>
        </authorList>
    </citation>
    <scope>NUCLEOTIDE SEQUENCE [LARGE SCALE GENOMIC DNA]</scope>
    <source>
        <strain evidence="2 3">ITR2</strain>
    </source>
</reference>
<proteinExistence type="predicted"/>
<dbReference type="SUPFAM" id="SSF55729">
    <property type="entry name" value="Acyl-CoA N-acyltransferases (Nat)"/>
    <property type="match status" value="1"/>
</dbReference>
<dbReference type="Pfam" id="PF18014">
    <property type="entry name" value="Acetyltransf_18"/>
    <property type="match status" value="1"/>
</dbReference>
<dbReference type="InterPro" id="IPR041496">
    <property type="entry name" value="YitH/HolE_GNAT"/>
</dbReference>
<dbReference type="InterPro" id="IPR052729">
    <property type="entry name" value="Acyl/Acetyltrans_Enzymes"/>
</dbReference>
<evidence type="ECO:0000259" key="1">
    <source>
        <dbReference type="PROSITE" id="PS51186"/>
    </source>
</evidence>
<dbReference type="Gene3D" id="3.40.630.90">
    <property type="match status" value="1"/>
</dbReference>
<gene>
    <name evidence="2" type="ORF">JJB07_04295</name>
</gene>
<dbReference type="PANTHER" id="PTHR47237">
    <property type="entry name" value="SLL0310 PROTEIN"/>
    <property type="match status" value="1"/>
</dbReference>
<keyword evidence="3" id="KW-1185">Reference proteome</keyword>
<dbReference type="InterPro" id="IPR016181">
    <property type="entry name" value="Acyl_CoA_acyltransferase"/>
</dbReference>
<dbReference type="Gene3D" id="3.40.630.30">
    <property type="match status" value="1"/>
</dbReference>
<evidence type="ECO:0000313" key="3">
    <source>
        <dbReference type="Proteomes" id="UP000602284"/>
    </source>
</evidence>
<dbReference type="Pfam" id="PF13508">
    <property type="entry name" value="Acetyltransf_7"/>
    <property type="match status" value="1"/>
</dbReference>
<dbReference type="RefSeq" id="WP_201631414.1">
    <property type="nucleotide sequence ID" value="NZ_JAEQNB010000001.1"/>
</dbReference>
<evidence type="ECO:0000313" key="2">
    <source>
        <dbReference type="EMBL" id="MBL0385863.1"/>
    </source>
</evidence>
<dbReference type="EMBL" id="JAEQNB010000001">
    <property type="protein sequence ID" value="MBL0385863.1"/>
    <property type="molecule type" value="Genomic_DNA"/>
</dbReference>
<comment type="caution">
    <text evidence="2">The sequence shown here is derived from an EMBL/GenBank/DDBJ whole genome shotgun (WGS) entry which is preliminary data.</text>
</comment>
<dbReference type="Proteomes" id="UP000602284">
    <property type="component" value="Unassembled WGS sequence"/>
</dbReference>
<name>A0ABS1J6G4_9BACL</name>
<sequence length="303" mass="33267">MLQLVRLDEGHIEDLVALSTKLGWDYAPPELRLLLTVGIAYGHVNEEGRVVSSAAVFPYEGLASIGGVMVDPSQRRQGLGTKVMERVLEEVPDIPTMLCATAQGKFLYEAMGFHTVGTLHKYLAERYVPVKETLETAEGPKLELFRAGNAHELEALRFDDGFDLAPIRSADFERILELDALSIGARRRKFLQMRIAQASDGMVLRKAGEIVGFALAVQGPIYRVIGPVVAPDAQLALMLVEHLARRHDGALRIDIPTEQTELVEAMPLRGFHLANVPPIMLIGGEQLPPRHSSLFAISSQAYG</sequence>
<feature type="domain" description="N-acetyltransferase" evidence="1">
    <location>
        <begin position="2"/>
        <end position="135"/>
    </location>
</feature>
<protein>
    <submittedName>
        <fullName evidence="2">GNAT family N-acetyltransferase</fullName>
    </submittedName>
</protein>